<accession>A0A2C6LF40</accession>
<dbReference type="InterPro" id="IPR040122">
    <property type="entry name" value="Importin_beta"/>
</dbReference>
<dbReference type="GeneID" id="94423985"/>
<evidence type="ECO:0000256" key="3">
    <source>
        <dbReference type="ARBA" id="ARBA00022490"/>
    </source>
</evidence>
<dbReference type="InterPro" id="IPR016024">
    <property type="entry name" value="ARM-type_fold"/>
</dbReference>
<evidence type="ECO:0000256" key="1">
    <source>
        <dbReference type="ARBA" id="ARBA00004496"/>
    </source>
</evidence>
<dbReference type="PANTHER" id="PTHR10527">
    <property type="entry name" value="IMPORTIN BETA"/>
    <property type="match status" value="1"/>
</dbReference>
<keyword evidence="7" id="KW-1185">Reference proteome</keyword>
<evidence type="ECO:0000313" key="7">
    <source>
        <dbReference type="Proteomes" id="UP000221165"/>
    </source>
</evidence>
<organism evidence="6 7">
    <name type="scientific">Cystoisospora suis</name>
    <dbReference type="NCBI Taxonomy" id="483139"/>
    <lineage>
        <taxon>Eukaryota</taxon>
        <taxon>Sar</taxon>
        <taxon>Alveolata</taxon>
        <taxon>Apicomplexa</taxon>
        <taxon>Conoidasida</taxon>
        <taxon>Coccidia</taxon>
        <taxon>Eucoccidiorida</taxon>
        <taxon>Eimeriorina</taxon>
        <taxon>Sarcocystidae</taxon>
        <taxon>Cystoisospora</taxon>
    </lineage>
</organism>
<evidence type="ECO:0000256" key="5">
    <source>
        <dbReference type="ARBA" id="ARBA00022927"/>
    </source>
</evidence>
<name>A0A2C6LF40_9APIC</name>
<reference evidence="6 7" key="1">
    <citation type="journal article" date="2017" name="Int. J. Parasitol.">
        <title>The genome of the protozoan parasite Cystoisospora suis and a reverse vaccinology approach to identify vaccine candidates.</title>
        <authorList>
            <person name="Palmieri N."/>
            <person name="Shrestha A."/>
            <person name="Ruttkowski B."/>
            <person name="Beck T."/>
            <person name="Vogl C."/>
            <person name="Tomley F."/>
            <person name="Blake D.P."/>
            <person name="Joachim A."/>
        </authorList>
    </citation>
    <scope>NUCLEOTIDE SEQUENCE [LARGE SCALE GENOMIC DNA]</scope>
    <source>
        <strain evidence="6 7">Wien I</strain>
    </source>
</reference>
<dbReference type="GO" id="GO:0005737">
    <property type="term" value="C:cytoplasm"/>
    <property type="evidence" value="ECO:0007669"/>
    <property type="project" value="UniProtKB-SubCell"/>
</dbReference>
<comment type="subcellular location">
    <subcellularLocation>
        <location evidence="1">Cytoplasm</location>
    </subcellularLocation>
</comment>
<keyword evidence="3" id="KW-0963">Cytoplasm</keyword>
<dbReference type="InterPro" id="IPR011989">
    <property type="entry name" value="ARM-like"/>
</dbReference>
<dbReference type="Proteomes" id="UP000221165">
    <property type="component" value="Unassembled WGS sequence"/>
</dbReference>
<keyword evidence="2" id="KW-0813">Transport</keyword>
<dbReference type="GO" id="GO:0006606">
    <property type="term" value="P:protein import into nucleus"/>
    <property type="evidence" value="ECO:0007669"/>
    <property type="project" value="InterPro"/>
</dbReference>
<proteinExistence type="predicted"/>
<dbReference type="Gene3D" id="1.25.10.10">
    <property type="entry name" value="Leucine-rich Repeat Variant"/>
    <property type="match status" value="1"/>
</dbReference>
<evidence type="ECO:0000256" key="2">
    <source>
        <dbReference type="ARBA" id="ARBA00022448"/>
    </source>
</evidence>
<dbReference type="VEuPathDB" id="ToxoDB:CSUI_000540"/>
<protein>
    <submittedName>
        <fullName evidence="6">Heat repeat-containing protein</fullName>
    </submittedName>
</protein>
<comment type="caution">
    <text evidence="6">The sequence shown here is derived from an EMBL/GenBank/DDBJ whole genome shotgun (WGS) entry which is preliminary data.</text>
</comment>
<sequence>MPPVTTPAAQNAMASGSAPAMTEVLKALQSPDNNVRQASEAALQSSPLPQLLPALAQSVRTAPSKEDKQLAAVLVRRCLLSRWSELESGGVQDAKQLDTLLQGLLECLLQSVVSGDEEGIVKNSSVDAAAEVWRKKKTRSLEDLPCVLVGRWLAEQQPQETPETAAAWWRLVDRLCEDQEVGAFFVQRNAPAIIEKMRATLQHRQHLSQTGQNAEVAVVACLQALVTCMSRLPSSSPVLPGFFLLAPLVVGVLMPCASPGVFNLAQQLAESRPKFFSDHHRHILEIAVSVASPGADGKEGDNGEDGRLKNLELKKAALQLAVASLISAPKWAKKNLGLVKPLLEMLAECCGWVSADEELWSMKEREEEEEDEDDLSQEALLLATRVAERLNTSAVLEKLLEICRNFLASDNWRRQLAALLLLAALLEEEHSSQGVMRHADTVVDVCVSLLQRPQARLRWAALNCLCSFLQEETREGTVVTPKEIQLLTCFMEALQRETVHRCRRKALQAIAEFFSNFAGDEEDSKEMNKEVFAQLSPYIDEVLQKAVIPLCDSPDAQTQELALAVASVLAQVSGRHFTKFFSFFMGAVRNQLSMDFAQALQQDKKRHMMCFLETVVEFAGALAAAVGMEVFAPEAPWLLERLVELQRVCSMEATTAGASLQSTAMEAIGEVVRVMRAQSVPYLSSISPIVIARARQHVDCSYQEAISATGGEDAGATVSEEGRISTVNITDKSGMQTLISINTAAVEEKVAALHLLGNLAESVGPNLPAALGLEWTSVVLAECKAQFTMIRKEAYGALPSIIGSLTGSDFQQFVLCTRDALVMCCEVLDESPNPRHVTSFLLPCTTRLVENLLQDQKRKKALSSQTINQVVVQPVAASLVFQEGEERSEFLGKLFAGLGKFILPIAGKEFESLAKKEVEEDEWENVDEDEEEEQEAASEAYDAAMQCAGVLFKVYGAECLRHFHAHLKTPFGALLAHEQANPGGKVAALCIFADVINFCGEEAGEMYSSIYLPAALLAVCPPEDVLTEDDLFAVSGAAYGIGVVAVRNRTCFLSRLAGAQEALSRALKSPVLQTEEGRAAADCAACALLKVLVFYTQEIQGAGADTPSIFTELLLTWFPLREDKQEIEASADLFVDLVTANHSLVQVPAAKEQVKRVLTAMVTESPLKDSEPFYQLDKDVALQEQMRLRRVLELLS</sequence>
<evidence type="ECO:0000256" key="4">
    <source>
        <dbReference type="ARBA" id="ARBA00022737"/>
    </source>
</evidence>
<dbReference type="EMBL" id="MIGC01000201">
    <property type="protein sequence ID" value="PHJ25608.1"/>
    <property type="molecule type" value="Genomic_DNA"/>
</dbReference>
<evidence type="ECO:0000313" key="6">
    <source>
        <dbReference type="EMBL" id="PHJ25608.1"/>
    </source>
</evidence>
<dbReference type="OrthoDB" id="543373at2759"/>
<dbReference type="RefSeq" id="XP_067927254.1">
    <property type="nucleotide sequence ID" value="XM_068060774.1"/>
</dbReference>
<keyword evidence="4" id="KW-0677">Repeat</keyword>
<dbReference type="SUPFAM" id="SSF48371">
    <property type="entry name" value="ARM repeat"/>
    <property type="match status" value="2"/>
</dbReference>
<keyword evidence="5" id="KW-0653">Protein transport</keyword>
<gene>
    <name evidence="6" type="ORF">CSUI_000540</name>
</gene>
<dbReference type="AlphaFoldDB" id="A0A2C6LF40"/>